<dbReference type="CDD" id="cd16922">
    <property type="entry name" value="HATPase_EvgS-ArcB-TorS-like"/>
    <property type="match status" value="1"/>
</dbReference>
<dbReference type="PANTHER" id="PTHR43047">
    <property type="entry name" value="TWO-COMPONENT HISTIDINE PROTEIN KINASE"/>
    <property type="match status" value="1"/>
</dbReference>
<evidence type="ECO:0000259" key="8">
    <source>
        <dbReference type="PROSITE" id="PS50110"/>
    </source>
</evidence>
<dbReference type="OrthoDB" id="9787818at2"/>
<dbReference type="Gene3D" id="3.40.50.2300">
    <property type="match status" value="1"/>
</dbReference>
<dbReference type="Pfam" id="PF02518">
    <property type="entry name" value="HATPase_c"/>
    <property type="match status" value="1"/>
</dbReference>
<evidence type="ECO:0000313" key="10">
    <source>
        <dbReference type="Proteomes" id="UP000237684"/>
    </source>
</evidence>
<dbReference type="SUPFAM" id="SSF52172">
    <property type="entry name" value="CheY-like"/>
    <property type="match status" value="1"/>
</dbReference>
<dbReference type="Gene3D" id="1.10.287.130">
    <property type="match status" value="1"/>
</dbReference>
<dbReference type="SMART" id="SM00448">
    <property type="entry name" value="REC"/>
    <property type="match status" value="1"/>
</dbReference>
<dbReference type="InParanoid" id="A0A2S8SSH0"/>
<dbReference type="CDD" id="cd00082">
    <property type="entry name" value="HisKA"/>
    <property type="match status" value="1"/>
</dbReference>
<dbReference type="PRINTS" id="PR00344">
    <property type="entry name" value="BCTRLSENSOR"/>
</dbReference>
<dbReference type="Pfam" id="PF00072">
    <property type="entry name" value="Response_reg"/>
    <property type="match status" value="1"/>
</dbReference>
<feature type="domain" description="Histidine kinase" evidence="7">
    <location>
        <begin position="189"/>
        <end position="412"/>
    </location>
</feature>
<dbReference type="InterPro" id="IPR003661">
    <property type="entry name" value="HisK_dim/P_dom"/>
</dbReference>
<keyword evidence="3 6" id="KW-0597">Phosphoprotein</keyword>
<evidence type="ECO:0000256" key="1">
    <source>
        <dbReference type="ARBA" id="ARBA00000085"/>
    </source>
</evidence>
<organism evidence="9 10">
    <name type="scientific">Abditibacterium utsteinense</name>
    <dbReference type="NCBI Taxonomy" id="1960156"/>
    <lineage>
        <taxon>Bacteria</taxon>
        <taxon>Pseudomonadati</taxon>
        <taxon>Abditibacteriota</taxon>
        <taxon>Abditibacteriia</taxon>
        <taxon>Abditibacteriales</taxon>
        <taxon>Abditibacteriaceae</taxon>
        <taxon>Abditibacterium</taxon>
    </lineage>
</organism>
<dbReference type="InterPro" id="IPR004358">
    <property type="entry name" value="Sig_transdc_His_kin-like_C"/>
</dbReference>
<dbReference type="GO" id="GO:0005886">
    <property type="term" value="C:plasma membrane"/>
    <property type="evidence" value="ECO:0007669"/>
    <property type="project" value="TreeGrafter"/>
</dbReference>
<reference evidence="9 10" key="1">
    <citation type="journal article" date="2018" name="Syst. Appl. Microbiol.">
        <title>Abditibacterium utsteinense sp. nov., the first cultivated member of candidate phylum FBP, isolated from ice-free Antarctic soil samples.</title>
        <authorList>
            <person name="Tahon G."/>
            <person name="Tytgat B."/>
            <person name="Lebbe L."/>
            <person name="Carlier A."/>
            <person name="Willems A."/>
        </authorList>
    </citation>
    <scope>NUCLEOTIDE SEQUENCE [LARGE SCALE GENOMIC DNA]</scope>
    <source>
        <strain evidence="9 10">LMG 29911</strain>
    </source>
</reference>
<dbReference type="GO" id="GO:0000155">
    <property type="term" value="F:phosphorelay sensor kinase activity"/>
    <property type="evidence" value="ECO:0007669"/>
    <property type="project" value="InterPro"/>
</dbReference>
<keyword evidence="5 9" id="KW-0418">Kinase</keyword>
<evidence type="ECO:0000259" key="7">
    <source>
        <dbReference type="PROSITE" id="PS50109"/>
    </source>
</evidence>
<dbReference type="FunFam" id="3.30.565.10:FF:000006">
    <property type="entry name" value="Sensor histidine kinase WalK"/>
    <property type="match status" value="1"/>
</dbReference>
<dbReference type="InterPro" id="IPR001789">
    <property type="entry name" value="Sig_transdc_resp-reg_receiver"/>
</dbReference>
<dbReference type="SUPFAM" id="SSF47384">
    <property type="entry name" value="Homodimeric domain of signal transducing histidine kinase"/>
    <property type="match status" value="1"/>
</dbReference>
<feature type="modified residue" description="4-aspartylphosphate" evidence="6">
    <location>
        <position position="93"/>
    </location>
</feature>
<dbReference type="AlphaFoldDB" id="A0A2S8SSH0"/>
<evidence type="ECO:0000256" key="5">
    <source>
        <dbReference type="ARBA" id="ARBA00022777"/>
    </source>
</evidence>
<dbReference type="RefSeq" id="WP_105483922.1">
    <property type="nucleotide sequence ID" value="NZ_NIGF01000009.1"/>
</dbReference>
<dbReference type="InterPro" id="IPR011006">
    <property type="entry name" value="CheY-like_superfamily"/>
</dbReference>
<dbReference type="EC" id="2.7.13.3" evidence="2"/>
<dbReference type="PROSITE" id="PS50110">
    <property type="entry name" value="RESPONSE_REGULATORY"/>
    <property type="match status" value="1"/>
</dbReference>
<dbReference type="Pfam" id="PF00512">
    <property type="entry name" value="HisKA"/>
    <property type="match status" value="1"/>
</dbReference>
<accession>A0A2S8SSH0</accession>
<dbReference type="Proteomes" id="UP000237684">
    <property type="component" value="Unassembled WGS sequence"/>
</dbReference>
<proteinExistence type="predicted"/>
<feature type="domain" description="Response regulatory" evidence="8">
    <location>
        <begin position="44"/>
        <end position="160"/>
    </location>
</feature>
<dbReference type="InterPro" id="IPR036097">
    <property type="entry name" value="HisK_dim/P_sf"/>
</dbReference>
<keyword evidence="4" id="KW-0808">Transferase</keyword>
<evidence type="ECO:0000313" key="9">
    <source>
        <dbReference type="EMBL" id="PQV63762.1"/>
    </source>
</evidence>
<dbReference type="InterPro" id="IPR003594">
    <property type="entry name" value="HATPase_dom"/>
</dbReference>
<dbReference type="InterPro" id="IPR036890">
    <property type="entry name" value="HATPase_C_sf"/>
</dbReference>
<dbReference type="Gene3D" id="3.30.565.10">
    <property type="entry name" value="Histidine kinase-like ATPase, C-terminal domain"/>
    <property type="match status" value="1"/>
</dbReference>
<gene>
    <name evidence="9" type="ORF">B1R32_109102</name>
</gene>
<evidence type="ECO:0000256" key="6">
    <source>
        <dbReference type="PROSITE-ProRule" id="PRU00169"/>
    </source>
</evidence>
<comment type="catalytic activity">
    <reaction evidence="1">
        <text>ATP + protein L-histidine = ADP + protein N-phospho-L-histidine.</text>
        <dbReference type="EC" id="2.7.13.3"/>
    </reaction>
</comment>
<dbReference type="PROSITE" id="PS50109">
    <property type="entry name" value="HIS_KIN"/>
    <property type="match status" value="1"/>
</dbReference>
<dbReference type="InterPro" id="IPR005467">
    <property type="entry name" value="His_kinase_dom"/>
</dbReference>
<dbReference type="EMBL" id="NIGF01000009">
    <property type="protein sequence ID" value="PQV63762.1"/>
    <property type="molecule type" value="Genomic_DNA"/>
</dbReference>
<evidence type="ECO:0000256" key="2">
    <source>
        <dbReference type="ARBA" id="ARBA00012438"/>
    </source>
</evidence>
<sequence>MSKPSVPPVSISPVSIVLSGTSPATKNEDNHRLETEISGETPGRVLVVDDTAANIRLLAAILKIEGFDVLTANGGLEALKILQEETLDVVLLDIMMPEMNGFEVCAQIRANPSTANLPVVMVTALQETADRVRALEAGADDFLTKPVDEVEVVARIRSLVRAKRERGALEKAYVDIKKAESLRDSLLEMLVHDLRTPLTTILASLDLLQTGKTGMLDPLQQEVADMCMRGGRLLLSLVNELLDIGKLESGEMVLHREEIDVADLVQDAINHVASQGQKAGIRIKTEFAPELPTLWADEDLLRRVFINLLGNAVKFTGRGTDIHIRAMCQDESGAKALRFEVCDEGEGISPANQARIFHKFGQVENRLSGRRNSTGLGLTFCKLAVEAHAGRIWVESQEGQGSTFLFSIPLRDRPQKMESPTPNNLGN</sequence>
<dbReference type="PANTHER" id="PTHR43047:SF72">
    <property type="entry name" value="OSMOSENSING HISTIDINE PROTEIN KINASE SLN1"/>
    <property type="match status" value="1"/>
</dbReference>
<dbReference type="GO" id="GO:0009927">
    <property type="term" value="F:histidine phosphotransfer kinase activity"/>
    <property type="evidence" value="ECO:0007669"/>
    <property type="project" value="TreeGrafter"/>
</dbReference>
<dbReference type="CDD" id="cd17538">
    <property type="entry name" value="REC_D1_PleD-like"/>
    <property type="match status" value="1"/>
</dbReference>
<evidence type="ECO:0000256" key="3">
    <source>
        <dbReference type="ARBA" id="ARBA00022553"/>
    </source>
</evidence>
<evidence type="ECO:0000256" key="4">
    <source>
        <dbReference type="ARBA" id="ARBA00022679"/>
    </source>
</evidence>
<protein>
    <recommendedName>
        <fullName evidence="2">histidine kinase</fullName>
        <ecNumber evidence="2">2.7.13.3</ecNumber>
    </recommendedName>
</protein>
<dbReference type="SMART" id="SM00388">
    <property type="entry name" value="HisKA"/>
    <property type="match status" value="1"/>
</dbReference>
<dbReference type="SUPFAM" id="SSF55874">
    <property type="entry name" value="ATPase domain of HSP90 chaperone/DNA topoisomerase II/histidine kinase"/>
    <property type="match status" value="1"/>
</dbReference>
<dbReference type="SMART" id="SM00387">
    <property type="entry name" value="HATPase_c"/>
    <property type="match status" value="1"/>
</dbReference>
<keyword evidence="10" id="KW-1185">Reference proteome</keyword>
<comment type="caution">
    <text evidence="9">The sequence shown here is derived from an EMBL/GenBank/DDBJ whole genome shotgun (WGS) entry which is preliminary data.</text>
</comment>
<name>A0A2S8SSH0_9BACT</name>